<feature type="domain" description="AAA+ ATPase" evidence="4">
    <location>
        <begin position="228"/>
        <end position="330"/>
    </location>
</feature>
<dbReference type="GO" id="GO:0008047">
    <property type="term" value="F:enzyme activator activity"/>
    <property type="evidence" value="ECO:0007669"/>
    <property type="project" value="TreeGrafter"/>
</dbReference>
<dbReference type="CDD" id="cd00009">
    <property type="entry name" value="AAA"/>
    <property type="match status" value="1"/>
</dbReference>
<dbReference type="InterPro" id="IPR027417">
    <property type="entry name" value="P-loop_NTPase"/>
</dbReference>
<evidence type="ECO:0000259" key="4">
    <source>
        <dbReference type="SMART" id="SM00382"/>
    </source>
</evidence>
<protein>
    <recommendedName>
        <fullName evidence="4">AAA+ ATPase domain-containing protein</fullName>
    </recommendedName>
</protein>
<dbReference type="InterPro" id="IPR003593">
    <property type="entry name" value="AAA+_ATPase"/>
</dbReference>
<dbReference type="Pfam" id="PF05496">
    <property type="entry name" value="RuvB_N"/>
    <property type="match status" value="1"/>
</dbReference>
<dbReference type="GO" id="GO:0005524">
    <property type="term" value="F:ATP binding"/>
    <property type="evidence" value="ECO:0007669"/>
    <property type="project" value="UniProtKB-KW"/>
</dbReference>
<dbReference type="GO" id="GO:0006310">
    <property type="term" value="P:DNA recombination"/>
    <property type="evidence" value="ECO:0007669"/>
    <property type="project" value="InterPro"/>
</dbReference>
<sequence length="330" mass="36334">VNMSHSNSVECPVCGCLFDSEVISEHANSCLNDTSERDENRKRKRTSTDWAFLTGYSKQDDKIGANSAKMLKSTPSKGKSKKGKTSSKSKDMLKTTDDNDGASSSSDVEFINCDDNEVSGQLKRTETIKISNEHQQRKSYPYDKANESVKKNVSTVPVTNNAKSNSNITNKINATTNKVNPTTNKTTEVNNVPLAERVRPQSFETFVGQDQAVGRKSILHSLITRSNNIPSMILWGPPGCGKTTLAKIIARKCKEQANIKFIAMSATSASVADVKETAKIARNDIKMFRKKTILFLDEIHRFNKAQQDVLLPHVEDGTVTLIGATTENPS</sequence>
<dbReference type="AlphaFoldDB" id="A0A0B6XZM1"/>
<dbReference type="SMART" id="SM00382">
    <property type="entry name" value="AAA"/>
    <property type="match status" value="1"/>
</dbReference>
<proteinExistence type="predicted"/>
<evidence type="ECO:0000256" key="3">
    <source>
        <dbReference type="SAM" id="MobiDB-lite"/>
    </source>
</evidence>
<feature type="non-terminal residue" evidence="5">
    <location>
        <position position="1"/>
    </location>
</feature>
<dbReference type="EMBL" id="HACG01002473">
    <property type="protein sequence ID" value="CEK49338.1"/>
    <property type="molecule type" value="Transcribed_RNA"/>
</dbReference>
<accession>A0A0B6XZM1</accession>
<name>A0A0B6XZM1_9EUPU</name>
<dbReference type="SUPFAM" id="SSF52540">
    <property type="entry name" value="P-loop containing nucleoside triphosphate hydrolases"/>
    <property type="match status" value="1"/>
</dbReference>
<dbReference type="GO" id="GO:0006261">
    <property type="term" value="P:DNA-templated DNA replication"/>
    <property type="evidence" value="ECO:0007669"/>
    <property type="project" value="TreeGrafter"/>
</dbReference>
<keyword evidence="2" id="KW-0067">ATP-binding</keyword>
<reference evidence="5" key="1">
    <citation type="submission" date="2014-12" db="EMBL/GenBank/DDBJ databases">
        <title>Insight into the proteome of Arion vulgaris.</title>
        <authorList>
            <person name="Aradska J."/>
            <person name="Bulat T."/>
            <person name="Smidak R."/>
            <person name="Sarate P."/>
            <person name="Gangsoo J."/>
            <person name="Sialana F."/>
            <person name="Bilban M."/>
            <person name="Lubec G."/>
        </authorList>
    </citation>
    <scope>NUCLEOTIDE SEQUENCE</scope>
    <source>
        <tissue evidence="5">Skin</tissue>
    </source>
</reference>
<feature type="compositionally biased region" description="Basic and acidic residues" evidence="3">
    <location>
        <begin position="88"/>
        <end position="97"/>
    </location>
</feature>
<dbReference type="PANTHER" id="PTHR13779:SF7">
    <property type="entry name" value="ATPASE WRNIP1"/>
    <property type="match status" value="1"/>
</dbReference>
<dbReference type="GO" id="GO:0005634">
    <property type="term" value="C:nucleus"/>
    <property type="evidence" value="ECO:0007669"/>
    <property type="project" value="TreeGrafter"/>
</dbReference>
<gene>
    <name evidence="5" type="primary">ORF7386</name>
</gene>
<dbReference type="PANTHER" id="PTHR13779">
    <property type="entry name" value="WERNER HELICASE-INTERACTING PROTEIN 1 FAMILY MEMBER"/>
    <property type="match status" value="1"/>
</dbReference>
<dbReference type="Gene3D" id="3.40.50.300">
    <property type="entry name" value="P-loop containing nucleotide triphosphate hydrolases"/>
    <property type="match status" value="1"/>
</dbReference>
<dbReference type="GO" id="GO:0000731">
    <property type="term" value="P:DNA synthesis involved in DNA repair"/>
    <property type="evidence" value="ECO:0007669"/>
    <property type="project" value="TreeGrafter"/>
</dbReference>
<dbReference type="GO" id="GO:0017116">
    <property type="term" value="F:single-stranded DNA helicase activity"/>
    <property type="evidence" value="ECO:0007669"/>
    <property type="project" value="TreeGrafter"/>
</dbReference>
<evidence type="ECO:0000256" key="1">
    <source>
        <dbReference type="ARBA" id="ARBA00022741"/>
    </source>
</evidence>
<dbReference type="InterPro" id="IPR051314">
    <property type="entry name" value="AAA_ATPase_RarA/MGS1/WRNIP1"/>
</dbReference>
<feature type="compositionally biased region" description="Basic residues" evidence="3">
    <location>
        <begin position="78"/>
        <end position="87"/>
    </location>
</feature>
<feature type="region of interest" description="Disordered" evidence="3">
    <location>
        <begin position="63"/>
        <end position="110"/>
    </location>
</feature>
<organism evidence="5">
    <name type="scientific">Arion vulgaris</name>
    <dbReference type="NCBI Taxonomy" id="1028688"/>
    <lineage>
        <taxon>Eukaryota</taxon>
        <taxon>Metazoa</taxon>
        <taxon>Spiralia</taxon>
        <taxon>Lophotrochozoa</taxon>
        <taxon>Mollusca</taxon>
        <taxon>Gastropoda</taxon>
        <taxon>Heterobranchia</taxon>
        <taxon>Euthyneura</taxon>
        <taxon>Panpulmonata</taxon>
        <taxon>Eupulmonata</taxon>
        <taxon>Stylommatophora</taxon>
        <taxon>Helicina</taxon>
        <taxon>Arionoidea</taxon>
        <taxon>Arionidae</taxon>
        <taxon>Arion</taxon>
    </lineage>
</organism>
<evidence type="ECO:0000313" key="5">
    <source>
        <dbReference type="EMBL" id="CEK49338.1"/>
    </source>
</evidence>
<feature type="non-terminal residue" evidence="5">
    <location>
        <position position="330"/>
    </location>
</feature>
<keyword evidence="1" id="KW-0547">Nucleotide-binding</keyword>
<evidence type="ECO:0000256" key="2">
    <source>
        <dbReference type="ARBA" id="ARBA00022840"/>
    </source>
</evidence>
<dbReference type="GO" id="GO:0009378">
    <property type="term" value="F:four-way junction helicase activity"/>
    <property type="evidence" value="ECO:0007669"/>
    <property type="project" value="InterPro"/>
</dbReference>
<dbReference type="InterPro" id="IPR008824">
    <property type="entry name" value="RuvB-like_N"/>
</dbReference>